<dbReference type="InterPro" id="IPR012347">
    <property type="entry name" value="Ferritin-like"/>
</dbReference>
<reference evidence="4" key="1">
    <citation type="submission" date="2022-07" db="EMBL/GenBank/DDBJ databases">
        <authorList>
            <person name="Otstavnykh N."/>
            <person name="Isaeva M."/>
            <person name="Bystritskaya E."/>
        </authorList>
    </citation>
    <scope>NUCLEOTIDE SEQUENCE</scope>
    <source>
        <strain evidence="4">10Alg 79</strain>
    </source>
</reference>
<dbReference type="PANTHER" id="PTHR42932">
    <property type="entry name" value="GENERAL STRESS PROTEIN 20U"/>
    <property type="match status" value="1"/>
</dbReference>
<proteinExistence type="inferred from homology"/>
<evidence type="ECO:0000259" key="3">
    <source>
        <dbReference type="Pfam" id="PF00210"/>
    </source>
</evidence>
<dbReference type="EMBL" id="JANFFA010000002">
    <property type="protein sequence ID" value="MDQ2094479.1"/>
    <property type="molecule type" value="Genomic_DNA"/>
</dbReference>
<dbReference type="Proteomes" id="UP001227162">
    <property type="component" value="Unassembled WGS sequence"/>
</dbReference>
<dbReference type="PROSITE" id="PS00818">
    <property type="entry name" value="DPS_1"/>
    <property type="match status" value="1"/>
</dbReference>
<evidence type="ECO:0000256" key="1">
    <source>
        <dbReference type="ARBA" id="ARBA00009497"/>
    </source>
</evidence>
<dbReference type="InterPro" id="IPR008331">
    <property type="entry name" value="Ferritin_DPS_dom"/>
</dbReference>
<sequence length="152" mass="16922">MTDHSNTAAVETANAIAKVLANTHVIYMKAHNFHWNVEGARFISLHQMFEAQYSDMAEAMDDLAERIRALGEYAPGTSSQFAAMASVKETEGQISAEDMLRETLRDYEVIGEVISEAIEIADGHGDDVSAGILADRLEYHQKQAWMMRAMLK</sequence>
<evidence type="ECO:0000256" key="2">
    <source>
        <dbReference type="RuleBase" id="RU003875"/>
    </source>
</evidence>
<dbReference type="PRINTS" id="PR01346">
    <property type="entry name" value="HELNAPAPROT"/>
</dbReference>
<dbReference type="PROSITE" id="PS00819">
    <property type="entry name" value="DPS_2"/>
    <property type="match status" value="1"/>
</dbReference>
<gene>
    <name evidence="4" type="ORF">NOI20_10195</name>
</gene>
<dbReference type="PANTHER" id="PTHR42932:SF3">
    <property type="entry name" value="DNA PROTECTION DURING STARVATION PROTEIN"/>
    <property type="match status" value="1"/>
</dbReference>
<dbReference type="RefSeq" id="WP_317626077.1">
    <property type="nucleotide sequence ID" value="NZ_JANFFA010000002.1"/>
</dbReference>
<organism evidence="4 5">
    <name type="scientific">Rhodalgimonas zhirmunskyi</name>
    <dbReference type="NCBI Taxonomy" id="2964767"/>
    <lineage>
        <taxon>Bacteria</taxon>
        <taxon>Pseudomonadati</taxon>
        <taxon>Pseudomonadota</taxon>
        <taxon>Alphaproteobacteria</taxon>
        <taxon>Rhodobacterales</taxon>
        <taxon>Roseobacteraceae</taxon>
        <taxon>Rhodalgimonas</taxon>
    </lineage>
</organism>
<feature type="domain" description="Ferritin/DPS" evidence="3">
    <location>
        <begin position="14"/>
        <end position="151"/>
    </location>
</feature>
<reference evidence="4" key="2">
    <citation type="submission" date="2023-04" db="EMBL/GenBank/DDBJ databases">
        <title>'Rhodoalgimonas zhirmunskyi' gen. nov., isolated from a red alga.</title>
        <authorList>
            <person name="Nedashkovskaya O.I."/>
            <person name="Otstavnykh N.Y."/>
            <person name="Bystritskaya E.P."/>
            <person name="Balabanova L.A."/>
            <person name="Isaeva M.P."/>
        </authorList>
    </citation>
    <scope>NUCLEOTIDE SEQUENCE</scope>
    <source>
        <strain evidence="4">10Alg 79</strain>
    </source>
</reference>
<dbReference type="GO" id="GO:0008199">
    <property type="term" value="F:ferric iron binding"/>
    <property type="evidence" value="ECO:0007669"/>
    <property type="project" value="InterPro"/>
</dbReference>
<dbReference type="AlphaFoldDB" id="A0AAJ1X689"/>
<dbReference type="InterPro" id="IPR002177">
    <property type="entry name" value="DPS_DNA-bd"/>
</dbReference>
<dbReference type="Pfam" id="PF00210">
    <property type="entry name" value="Ferritin"/>
    <property type="match status" value="1"/>
</dbReference>
<evidence type="ECO:0000313" key="5">
    <source>
        <dbReference type="Proteomes" id="UP001227162"/>
    </source>
</evidence>
<dbReference type="SUPFAM" id="SSF47240">
    <property type="entry name" value="Ferritin-like"/>
    <property type="match status" value="1"/>
</dbReference>
<dbReference type="InterPro" id="IPR009078">
    <property type="entry name" value="Ferritin-like_SF"/>
</dbReference>
<comment type="caution">
    <text evidence="4">The sequence shown here is derived from an EMBL/GenBank/DDBJ whole genome shotgun (WGS) entry which is preliminary data.</text>
</comment>
<dbReference type="PIRSF" id="PIRSF005900">
    <property type="entry name" value="Dps"/>
    <property type="match status" value="1"/>
</dbReference>
<dbReference type="InterPro" id="IPR023188">
    <property type="entry name" value="DPS_DNA-bd_CS"/>
</dbReference>
<dbReference type="GO" id="GO:0016722">
    <property type="term" value="F:oxidoreductase activity, acting on metal ions"/>
    <property type="evidence" value="ECO:0007669"/>
    <property type="project" value="InterPro"/>
</dbReference>
<dbReference type="CDD" id="cd01043">
    <property type="entry name" value="DPS"/>
    <property type="match status" value="1"/>
</dbReference>
<name>A0AAJ1X689_9RHOB</name>
<keyword evidence="5" id="KW-1185">Reference proteome</keyword>
<dbReference type="Gene3D" id="1.20.1260.10">
    <property type="match status" value="1"/>
</dbReference>
<comment type="similarity">
    <text evidence="1 2">Belongs to the Dps family.</text>
</comment>
<accession>A0AAJ1X689</accession>
<protein>
    <submittedName>
        <fullName evidence="4">DNA starvation/stationary phase protection protein</fullName>
    </submittedName>
</protein>
<evidence type="ECO:0000313" key="4">
    <source>
        <dbReference type="EMBL" id="MDQ2094479.1"/>
    </source>
</evidence>